<keyword evidence="3" id="KW-1185">Reference proteome</keyword>
<organism evidence="2 3">
    <name type="scientific">Kribbella qitaiheensis</name>
    <dbReference type="NCBI Taxonomy" id="1544730"/>
    <lineage>
        <taxon>Bacteria</taxon>
        <taxon>Bacillati</taxon>
        <taxon>Actinomycetota</taxon>
        <taxon>Actinomycetes</taxon>
        <taxon>Propionibacteriales</taxon>
        <taxon>Kribbellaceae</taxon>
        <taxon>Kribbella</taxon>
    </lineage>
</organism>
<accession>A0A7G6X4E7</accession>
<evidence type="ECO:0000313" key="2">
    <source>
        <dbReference type="EMBL" id="QNE21112.1"/>
    </source>
</evidence>
<dbReference type="KEGG" id="kqi:F1D05_28375"/>
<feature type="signal peptide" evidence="1">
    <location>
        <begin position="1"/>
        <end position="34"/>
    </location>
</feature>
<dbReference type="RefSeq" id="WP_185443517.1">
    <property type="nucleotide sequence ID" value="NZ_CP043661.1"/>
</dbReference>
<evidence type="ECO:0000256" key="1">
    <source>
        <dbReference type="SAM" id="SignalP"/>
    </source>
</evidence>
<keyword evidence="1" id="KW-0732">Signal</keyword>
<name>A0A7G6X4E7_9ACTN</name>
<sequence>MSTPSSIRRLVTAAVTLPLVAGGFIALNAQSASADCGSHPAWQNRSSGAGKVISSSPIRTGPYQSCDVVKQVDTSKDLFYHCWVQNSEGHKWTHVRIANTTIEGWMYNGNLNDGGSVAASSQCTA</sequence>
<dbReference type="EMBL" id="CP043661">
    <property type="protein sequence ID" value="QNE21112.1"/>
    <property type="molecule type" value="Genomic_DNA"/>
</dbReference>
<feature type="chain" id="PRO_5028934166" evidence="1">
    <location>
        <begin position="35"/>
        <end position="125"/>
    </location>
</feature>
<reference evidence="2 3" key="2">
    <citation type="journal article" date="2020" name="Microbiol. Resour. Announc.">
        <title>Antarctic desert soil bacteria exhibit high novel natural product potential, evaluated through long-read genome sequencing and comparative genomics.</title>
        <authorList>
            <person name="Benaud N."/>
            <person name="Edwards R.J."/>
            <person name="Amos T.G."/>
            <person name="D'Agostino P.M."/>
            <person name="Gutierrez-Chavez C."/>
            <person name="Montgomery K."/>
            <person name="Nicetic I."/>
            <person name="Ferrari B.C."/>
        </authorList>
    </citation>
    <scope>NUCLEOTIDE SEQUENCE [LARGE SCALE GENOMIC DNA]</scope>
    <source>
        <strain evidence="2 3">SPB151</strain>
    </source>
</reference>
<dbReference type="AlphaFoldDB" id="A0A7G6X4E7"/>
<evidence type="ECO:0000313" key="3">
    <source>
        <dbReference type="Proteomes" id="UP000515563"/>
    </source>
</evidence>
<reference evidence="3" key="1">
    <citation type="submission" date="2019-09" db="EMBL/GenBank/DDBJ databases">
        <title>Antimicrobial potential of Antarctic Bacteria.</title>
        <authorList>
            <person name="Benaud N."/>
            <person name="Edwards R.J."/>
            <person name="Ferrari B.C."/>
        </authorList>
    </citation>
    <scope>NUCLEOTIDE SEQUENCE [LARGE SCALE GENOMIC DNA]</scope>
    <source>
        <strain evidence="3">SPB151</strain>
    </source>
</reference>
<dbReference type="Proteomes" id="UP000515563">
    <property type="component" value="Chromosome"/>
</dbReference>
<gene>
    <name evidence="2" type="ORF">F1D05_28375</name>
</gene>
<proteinExistence type="predicted"/>
<protein>
    <submittedName>
        <fullName evidence="2">SH3 domain-containing protein</fullName>
    </submittedName>
</protein>